<reference evidence="1 2" key="1">
    <citation type="submission" date="2024-02" db="EMBL/GenBank/DDBJ databases">
        <title>First draft genome assembly of two strains of Seiridium cardinale.</title>
        <authorList>
            <person name="Emiliani G."/>
            <person name="Scali E."/>
        </authorList>
    </citation>
    <scope>NUCLEOTIDE SEQUENCE [LARGE SCALE GENOMIC DNA]</scope>
    <source>
        <strain evidence="1 2">BM-138-000479</strain>
    </source>
</reference>
<organism evidence="1 2">
    <name type="scientific">Seiridium cardinale</name>
    <dbReference type="NCBI Taxonomy" id="138064"/>
    <lineage>
        <taxon>Eukaryota</taxon>
        <taxon>Fungi</taxon>
        <taxon>Dikarya</taxon>
        <taxon>Ascomycota</taxon>
        <taxon>Pezizomycotina</taxon>
        <taxon>Sordariomycetes</taxon>
        <taxon>Xylariomycetidae</taxon>
        <taxon>Amphisphaeriales</taxon>
        <taxon>Sporocadaceae</taxon>
        <taxon>Seiridium</taxon>
    </lineage>
</organism>
<sequence>MLAGYSLSRVVSLIQGNSVLHLPKQLPPETDAQISQASYISFHVHDPPKLWRERSHQQYWFARSKNSSLDEKRQQFLRSFTQHVRRAYSLVERNQSSGRTTNLRQPLEHLHQALKDLSRVKNYDDQNPISRAELPPELQDHSAEAIWLQVKLEHTKACLQLLVQILRHVRPENNHFWVEFEEALHMENWHMEFSFDTDESLERTSLPLPRRQEVLEWVRQTQALRSQSRMPSDSLERSEVFMMRGIMNQCEDGPLDYGFNEDA</sequence>
<evidence type="ECO:0000313" key="1">
    <source>
        <dbReference type="EMBL" id="KAK9775163.1"/>
    </source>
</evidence>
<keyword evidence="2" id="KW-1185">Reference proteome</keyword>
<evidence type="ECO:0000313" key="2">
    <source>
        <dbReference type="Proteomes" id="UP001465668"/>
    </source>
</evidence>
<protein>
    <submittedName>
        <fullName evidence="1">Uncharacterized protein</fullName>
    </submittedName>
</protein>
<accession>A0ABR2XMX8</accession>
<proteinExistence type="predicted"/>
<dbReference type="Proteomes" id="UP001465668">
    <property type="component" value="Unassembled WGS sequence"/>
</dbReference>
<gene>
    <name evidence="1" type="ORF">SCAR479_08139</name>
</gene>
<dbReference type="EMBL" id="JARVKM010000036">
    <property type="protein sequence ID" value="KAK9775163.1"/>
    <property type="molecule type" value="Genomic_DNA"/>
</dbReference>
<comment type="caution">
    <text evidence="1">The sequence shown here is derived from an EMBL/GenBank/DDBJ whole genome shotgun (WGS) entry which is preliminary data.</text>
</comment>
<name>A0ABR2XMX8_9PEZI</name>